<reference evidence="1" key="2">
    <citation type="submission" date="2025-08" db="UniProtKB">
        <authorList>
            <consortium name="Ensembl"/>
        </authorList>
    </citation>
    <scope>IDENTIFICATION</scope>
</reference>
<protein>
    <submittedName>
        <fullName evidence="1">Ess-2 splicing factor homolog</fullName>
    </submittedName>
</protein>
<proteinExistence type="predicted"/>
<sequence>MAMASPGPPARSQLLPAASGPRRKRAAGEAGAATGRQRVLDEEEYIEGLQTVIQRDFFPDVEKLQAQKEYLEAEENGDLERMRQIAIKFGSALGKASREPPPPYVTPATFETPELHTGPSMVGGKARARGRGLEDGDGEAAEEAAAEPLPSLDVFLSRYTSEDNASFREIMEVAKERGRARHAWLYQAEEEFEKRQEDSLALPSAEQQAVESSQAGVETWKYKAKNSLMYYPEGVPDEEQLFKKPRQVVHKNTRFLRDPFSQALSRSQLQQAAALNAQHKQGKVGPDGKELIPHESPRVGGFGFVATPSPAPGVNESPLMTWGEVENTPLRVEGSDTPYVDRTPGPAFKILEPGRRERLGLKMANEAAAKNRAKKQEALRRVTENLASPAAPGEQDGQQVHGPSPAGQLHPVPRPRQPPQNPGQRAPDPDEHTSPRLGDTHPAQPGPSLHHGQLATAPCPAQGLRLLLRLVPELHRTCRAALRPARDSGFPGCWACPADTLFCRTLPALPVTKESLWPDRAASLPQGHPCVCVARSGPLGGNLGGWGVQAFLRGIQWRQRGRGPAFQAESAPRFPVTPTSVPLGGQSPQPSGLQVHRLPGQARPAGGPSQWPQPSPPERLTSSRGRADPAPSLLCWGQLPRKWAGSWRAL</sequence>
<evidence type="ECO:0000313" key="1">
    <source>
        <dbReference type="Ensembl" id="ENSOARP00020060974.1"/>
    </source>
</evidence>
<reference evidence="1" key="1">
    <citation type="submission" date="2020-11" db="EMBL/GenBank/DDBJ databases">
        <authorList>
            <person name="Davenport K.M."/>
            <person name="Bickhart D.M."/>
            <person name="Smith T.P.L."/>
            <person name="Murdoch B.M."/>
            <person name="Rosen B.D."/>
        </authorList>
    </citation>
    <scope>NUCLEOTIDE SEQUENCE [LARGE SCALE GENOMIC DNA]</scope>
    <source>
        <strain evidence="1">OAR_USU_Benz2616</strain>
    </source>
</reference>
<name>A0AC11ENX6_SHEEP</name>
<dbReference type="Ensembl" id="ENSOART00020070881.1">
    <property type="protein sequence ID" value="ENSOARP00020060974.1"/>
    <property type="gene ID" value="ENSOARG00020005571.2"/>
</dbReference>
<gene>
    <name evidence="1" type="primary">ESS2</name>
</gene>
<organism evidence="1">
    <name type="scientific">Ovis aries</name>
    <name type="common">Sheep</name>
    <dbReference type="NCBI Taxonomy" id="9940"/>
    <lineage>
        <taxon>Eukaryota</taxon>
        <taxon>Metazoa</taxon>
        <taxon>Chordata</taxon>
        <taxon>Craniata</taxon>
        <taxon>Vertebrata</taxon>
        <taxon>Euteleostomi</taxon>
        <taxon>Mammalia</taxon>
        <taxon>Eutheria</taxon>
        <taxon>Laurasiatheria</taxon>
        <taxon>Artiodactyla</taxon>
        <taxon>Ruminantia</taxon>
        <taxon>Pecora</taxon>
        <taxon>Bovidae</taxon>
        <taxon>Caprinae</taxon>
        <taxon>Ovis</taxon>
    </lineage>
</organism>
<reference evidence="1" key="3">
    <citation type="submission" date="2025-09" db="UniProtKB">
        <authorList>
            <consortium name="Ensembl"/>
        </authorList>
    </citation>
    <scope>IDENTIFICATION</scope>
</reference>
<accession>A0AC11ENX6</accession>